<dbReference type="InterPro" id="IPR050297">
    <property type="entry name" value="LipidA_mod_glycosyltrf_83"/>
</dbReference>
<feature type="transmembrane region" description="Helical" evidence="8">
    <location>
        <begin position="324"/>
        <end position="341"/>
    </location>
</feature>
<keyword evidence="7 8" id="KW-0472">Membrane</keyword>
<dbReference type="EMBL" id="AP025523">
    <property type="protein sequence ID" value="BDE04897.1"/>
    <property type="molecule type" value="Genomic_DNA"/>
</dbReference>
<dbReference type="Pfam" id="PF13231">
    <property type="entry name" value="PMT_2"/>
    <property type="match status" value="1"/>
</dbReference>
<keyword evidence="4" id="KW-0808">Transferase</keyword>
<evidence type="ECO:0000256" key="6">
    <source>
        <dbReference type="ARBA" id="ARBA00022989"/>
    </source>
</evidence>
<feature type="transmembrane region" description="Helical" evidence="8">
    <location>
        <begin position="171"/>
        <end position="199"/>
    </location>
</feature>
<evidence type="ECO:0000313" key="10">
    <source>
        <dbReference type="EMBL" id="BDE04897.1"/>
    </source>
</evidence>
<keyword evidence="2" id="KW-1003">Cell membrane</keyword>
<evidence type="ECO:0000259" key="9">
    <source>
        <dbReference type="Pfam" id="PF13231"/>
    </source>
</evidence>
<evidence type="ECO:0000256" key="1">
    <source>
        <dbReference type="ARBA" id="ARBA00004651"/>
    </source>
</evidence>
<keyword evidence="11" id="KW-1185">Reference proteome</keyword>
<evidence type="ECO:0000256" key="2">
    <source>
        <dbReference type="ARBA" id="ARBA00022475"/>
    </source>
</evidence>
<feature type="transmembrane region" description="Helical" evidence="8">
    <location>
        <begin position="211"/>
        <end position="230"/>
    </location>
</feature>
<feature type="transmembrane region" description="Helical" evidence="8">
    <location>
        <begin position="386"/>
        <end position="410"/>
    </location>
</feature>
<proteinExistence type="predicted"/>
<evidence type="ECO:0000256" key="7">
    <source>
        <dbReference type="ARBA" id="ARBA00023136"/>
    </source>
</evidence>
<dbReference type="GO" id="GO:0000030">
    <property type="term" value="F:mannosyltransferase activity"/>
    <property type="evidence" value="ECO:0007669"/>
    <property type="project" value="InterPro"/>
</dbReference>
<evidence type="ECO:0000313" key="11">
    <source>
        <dbReference type="Proteomes" id="UP001317532"/>
    </source>
</evidence>
<dbReference type="AlphaFoldDB" id="A0AAN1XV62"/>
<dbReference type="Proteomes" id="UP001317532">
    <property type="component" value="Chromosome"/>
</dbReference>
<evidence type="ECO:0000256" key="8">
    <source>
        <dbReference type="SAM" id="Phobius"/>
    </source>
</evidence>
<evidence type="ECO:0000256" key="4">
    <source>
        <dbReference type="ARBA" id="ARBA00022679"/>
    </source>
</evidence>
<feature type="transmembrane region" description="Helical" evidence="8">
    <location>
        <begin position="264"/>
        <end position="287"/>
    </location>
</feature>
<name>A0AAN1XV62_UNVUL</name>
<dbReference type="RefSeq" id="WP_317995984.1">
    <property type="nucleotide sequence ID" value="NZ_AP025523.1"/>
</dbReference>
<sequence length="550" mass="57897">MRSVPARAALLGALFAALVTLPGLGIGTLWDNSETAYGEVAREILLTHDWVVMHLNGQPWFVQPPLYFWIAAALAKAFGVTAFALRLPSALATIAMGGAVGYATARIAGGRAGMVAAIVLSTSLMQAIVGRLAIMDALLDFAIAAAVLWWYRAFEPSGSVHRRDTAFVCGALALAVGTLAKGPVAPVIAVLVIGAWAWWERRAGRIAAPSLRAAIVALIAYVAVTLPWFVALGARVGPGAIGELIGHYTVGRYTGVIENQRGPFWYYVPVVILGFFPWIAFVPAALAAALREARRPDGAFARFALAWTIVPFVFFSFASTKLPNYVALMLPALAILVALWFERVRAGADHRAALVSAATIPVFIGCVGVAMAIFSHTNKLDVDLPALMPPLLFLGVAMLIGSLLTVTAVARPSTAAWSPYVLAVTSGALVLFIAIVAEPIAEPLKPIPPIARTIDVQRRARDIVGVHGVSGGNALVFYTAPPVLDVARNADFVAAICPGGAAWVVASPVEAERLATIARARGRTAEITDAAPPAHPKAALIHVYGAPCRT</sequence>
<feature type="domain" description="Glycosyltransferase RgtA/B/C/D-like" evidence="9">
    <location>
        <begin position="63"/>
        <end position="228"/>
    </location>
</feature>
<dbReference type="PANTHER" id="PTHR33908">
    <property type="entry name" value="MANNOSYLTRANSFERASE YKCB-RELATED"/>
    <property type="match status" value="1"/>
</dbReference>
<feature type="transmembrane region" description="Helical" evidence="8">
    <location>
        <begin position="353"/>
        <end position="374"/>
    </location>
</feature>
<evidence type="ECO:0000256" key="3">
    <source>
        <dbReference type="ARBA" id="ARBA00022676"/>
    </source>
</evidence>
<dbReference type="PANTHER" id="PTHR33908:SF3">
    <property type="entry name" value="UNDECAPRENYL PHOSPHATE-ALPHA-4-AMINO-4-DEOXY-L-ARABINOSE ARABINOSYL TRANSFERASE"/>
    <property type="match status" value="1"/>
</dbReference>
<dbReference type="GO" id="GO:0005886">
    <property type="term" value="C:plasma membrane"/>
    <property type="evidence" value="ECO:0007669"/>
    <property type="project" value="UniProtKB-SubCell"/>
</dbReference>
<dbReference type="GO" id="GO:0006493">
    <property type="term" value="P:protein O-linked glycosylation"/>
    <property type="evidence" value="ECO:0007669"/>
    <property type="project" value="InterPro"/>
</dbReference>
<dbReference type="GO" id="GO:0009103">
    <property type="term" value="P:lipopolysaccharide biosynthetic process"/>
    <property type="evidence" value="ECO:0007669"/>
    <property type="project" value="TreeGrafter"/>
</dbReference>
<gene>
    <name evidence="10" type="ORF">WPS_01730</name>
</gene>
<organism evidence="10 11">
    <name type="scientific">Vulcanimicrobium alpinum</name>
    <dbReference type="NCBI Taxonomy" id="3016050"/>
    <lineage>
        <taxon>Bacteria</taxon>
        <taxon>Bacillati</taxon>
        <taxon>Vulcanimicrobiota</taxon>
        <taxon>Vulcanimicrobiia</taxon>
        <taxon>Vulcanimicrobiales</taxon>
        <taxon>Vulcanimicrobiaceae</taxon>
        <taxon>Vulcanimicrobium</taxon>
    </lineage>
</organism>
<comment type="subcellular location">
    <subcellularLocation>
        <location evidence="1">Cell membrane</location>
        <topology evidence="1">Multi-pass membrane protein</topology>
    </subcellularLocation>
</comment>
<evidence type="ECO:0000256" key="5">
    <source>
        <dbReference type="ARBA" id="ARBA00022692"/>
    </source>
</evidence>
<keyword evidence="5 8" id="KW-0812">Transmembrane</keyword>
<feature type="transmembrane region" description="Helical" evidence="8">
    <location>
        <begin position="299"/>
        <end position="318"/>
    </location>
</feature>
<keyword evidence="6 8" id="KW-1133">Transmembrane helix</keyword>
<dbReference type="InterPro" id="IPR038731">
    <property type="entry name" value="RgtA/B/C-like"/>
</dbReference>
<feature type="transmembrane region" description="Helical" evidence="8">
    <location>
        <begin position="66"/>
        <end position="87"/>
    </location>
</feature>
<dbReference type="KEGG" id="vab:WPS_01730"/>
<feature type="transmembrane region" description="Helical" evidence="8">
    <location>
        <begin position="417"/>
        <end position="437"/>
    </location>
</feature>
<dbReference type="GO" id="GO:0016763">
    <property type="term" value="F:pentosyltransferase activity"/>
    <property type="evidence" value="ECO:0007669"/>
    <property type="project" value="TreeGrafter"/>
</dbReference>
<accession>A0AAN1XV62</accession>
<keyword evidence="3" id="KW-0328">Glycosyltransferase</keyword>
<protein>
    <recommendedName>
        <fullName evidence="9">Glycosyltransferase RgtA/B/C/D-like domain-containing protein</fullName>
    </recommendedName>
</protein>
<reference evidence="10 11" key="1">
    <citation type="journal article" date="2022" name="ISME Commun">
        <title>Vulcanimicrobium alpinus gen. nov. sp. nov., the first cultivated representative of the candidate phylum 'Eremiobacterota', is a metabolically versatile aerobic anoxygenic phototroph.</title>
        <authorList>
            <person name="Yabe S."/>
            <person name="Muto K."/>
            <person name="Abe K."/>
            <person name="Yokota A."/>
            <person name="Staudigel H."/>
            <person name="Tebo B.M."/>
        </authorList>
    </citation>
    <scope>NUCLEOTIDE SEQUENCE [LARGE SCALE GENOMIC DNA]</scope>
    <source>
        <strain evidence="10 11">WC8-2</strain>
    </source>
</reference>
<dbReference type="GO" id="GO:0010041">
    <property type="term" value="P:response to iron(III) ion"/>
    <property type="evidence" value="ECO:0007669"/>
    <property type="project" value="TreeGrafter"/>
</dbReference>